<reference evidence="1 2" key="1">
    <citation type="submission" date="2024-01" db="EMBL/GenBank/DDBJ databases">
        <title>Active colonisers of the gastrointestinal tract of Atlantic salmon farmed in a warm water region.</title>
        <authorList>
            <person name="Bowman J.P."/>
        </authorList>
    </citation>
    <scope>NUCLEOTIDE SEQUENCE [LARGE SCALE GENOMIC DNA]</scope>
    <source>
        <strain evidence="1 2">S3MW1</strain>
    </source>
</reference>
<gene>
    <name evidence="1" type="ORF">VXS06_14460</name>
</gene>
<keyword evidence="2" id="KW-1185">Reference proteome</keyword>
<accession>A0ABU6L9H6</accession>
<protein>
    <submittedName>
        <fullName evidence="1">Uncharacterized protein</fullName>
    </submittedName>
</protein>
<organism evidence="1 2">
    <name type="scientific">Photobacterium toruni</name>
    <dbReference type="NCBI Taxonomy" id="1935446"/>
    <lineage>
        <taxon>Bacteria</taxon>
        <taxon>Pseudomonadati</taxon>
        <taxon>Pseudomonadota</taxon>
        <taxon>Gammaproteobacteria</taxon>
        <taxon>Vibrionales</taxon>
        <taxon>Vibrionaceae</taxon>
        <taxon>Photobacterium</taxon>
    </lineage>
</organism>
<sequence>MSILTTLFGGANKEADGIIKEVGTAIDKTFTSDEERKEMQFKLERLSAINKSRFVAGGRSAILYAVALVFMYQAIARDALGIIYGIDHLPPPALDLTKFVGSIFSLLMGA</sequence>
<dbReference type="EMBL" id="JAYXUG010000013">
    <property type="protein sequence ID" value="MEC6832966.1"/>
    <property type="molecule type" value="Genomic_DNA"/>
</dbReference>
<comment type="caution">
    <text evidence="1">The sequence shown here is derived from an EMBL/GenBank/DDBJ whole genome shotgun (WGS) entry which is preliminary data.</text>
</comment>
<dbReference type="Proteomes" id="UP001306119">
    <property type="component" value="Unassembled WGS sequence"/>
</dbReference>
<evidence type="ECO:0000313" key="2">
    <source>
        <dbReference type="Proteomes" id="UP001306119"/>
    </source>
</evidence>
<proteinExistence type="predicted"/>
<name>A0ABU6L9H6_9GAMM</name>
<evidence type="ECO:0000313" key="1">
    <source>
        <dbReference type="EMBL" id="MEC6832966.1"/>
    </source>
</evidence>
<dbReference type="RefSeq" id="WP_327775267.1">
    <property type="nucleotide sequence ID" value="NZ_JAYXUG010000013.1"/>
</dbReference>